<dbReference type="PANTHER" id="PTHR43075">
    <property type="entry name" value="FORMATE LYASE ACTIVATING ENZYME, PUTATIVE (AFU_ORTHOLOGUE AFUA_2G15630)-RELATED"/>
    <property type="match status" value="1"/>
</dbReference>
<dbReference type="PANTHER" id="PTHR43075:SF1">
    <property type="entry name" value="FORMATE LYASE ACTIVATING ENZYME, PUTATIVE (AFU_ORTHOLOGUE AFUA_2G15630)-RELATED"/>
    <property type="match status" value="1"/>
</dbReference>
<name>A0A645JAB3_9ZZZZ</name>
<sequence>MVRQQPEVLFDGDGMMQQGVMVRHLVLPGHTDDSKRVIRYLYETYGDKIYLSIMNQFTPNEGCPELSRPVTEEEYDEVVDYALSLGVTKAFIQEGGTVSESFIPEFEI</sequence>
<dbReference type="AlphaFoldDB" id="A0A645JAB3"/>
<reference evidence="1" key="1">
    <citation type="submission" date="2019-08" db="EMBL/GenBank/DDBJ databases">
        <authorList>
            <person name="Kucharzyk K."/>
            <person name="Murdoch R.W."/>
            <person name="Higgins S."/>
            <person name="Loffler F."/>
        </authorList>
    </citation>
    <scope>NUCLEOTIDE SEQUENCE</scope>
</reference>
<proteinExistence type="predicted"/>
<comment type="caution">
    <text evidence="1">The sequence shown here is derived from an EMBL/GenBank/DDBJ whole genome shotgun (WGS) entry which is preliminary data.</text>
</comment>
<evidence type="ECO:0000313" key="1">
    <source>
        <dbReference type="EMBL" id="MPN60551.1"/>
    </source>
</evidence>
<evidence type="ECO:0008006" key="2">
    <source>
        <dbReference type="Google" id="ProtNLM"/>
    </source>
</evidence>
<accession>A0A645JAB3</accession>
<dbReference type="InterPro" id="IPR040085">
    <property type="entry name" value="MJ0674-like"/>
</dbReference>
<dbReference type="EMBL" id="VSSQ01135960">
    <property type="protein sequence ID" value="MPN60551.1"/>
    <property type="molecule type" value="Genomic_DNA"/>
</dbReference>
<gene>
    <name evidence="1" type="ORF">SDC9_208279</name>
</gene>
<organism evidence="1">
    <name type="scientific">bioreactor metagenome</name>
    <dbReference type="NCBI Taxonomy" id="1076179"/>
    <lineage>
        <taxon>unclassified sequences</taxon>
        <taxon>metagenomes</taxon>
        <taxon>ecological metagenomes</taxon>
    </lineage>
</organism>
<protein>
    <recommendedName>
        <fullName evidence="2">Radical SAM core domain-containing protein</fullName>
    </recommendedName>
</protein>